<dbReference type="RefSeq" id="WP_305023094.1">
    <property type="nucleotide sequence ID" value="NZ_JAUQTB010000002.1"/>
</dbReference>
<evidence type="ECO:0000313" key="2">
    <source>
        <dbReference type="EMBL" id="MDO7905902.1"/>
    </source>
</evidence>
<protein>
    <submittedName>
        <fullName evidence="2">Tetratricopeptide repeat protein</fullName>
    </submittedName>
</protein>
<dbReference type="Pfam" id="PF14559">
    <property type="entry name" value="TPR_19"/>
    <property type="match status" value="1"/>
</dbReference>
<dbReference type="SMART" id="SM00028">
    <property type="entry name" value="TPR"/>
    <property type="match status" value="2"/>
</dbReference>
<dbReference type="PROSITE" id="PS50005">
    <property type="entry name" value="TPR"/>
    <property type="match status" value="1"/>
</dbReference>
<evidence type="ECO:0000313" key="3">
    <source>
        <dbReference type="Proteomes" id="UP001240171"/>
    </source>
</evidence>
<dbReference type="InterPro" id="IPR011990">
    <property type="entry name" value="TPR-like_helical_dom_sf"/>
</dbReference>
<evidence type="ECO:0000256" key="1">
    <source>
        <dbReference type="PROSITE-ProRule" id="PRU00339"/>
    </source>
</evidence>
<name>A0ABT9C9J1_9BACL</name>
<dbReference type="SUPFAM" id="SSF48452">
    <property type="entry name" value="TPR-like"/>
    <property type="match status" value="1"/>
</dbReference>
<keyword evidence="1" id="KW-0802">TPR repeat</keyword>
<dbReference type="Gene3D" id="1.25.40.10">
    <property type="entry name" value="Tetratricopeptide repeat domain"/>
    <property type="match status" value="2"/>
</dbReference>
<reference evidence="2 3" key="1">
    <citation type="submission" date="2023-07" db="EMBL/GenBank/DDBJ databases">
        <title>Paenibacillus sp. JX-17 nov. isolated from soil.</title>
        <authorList>
            <person name="Wan Y."/>
            <person name="Liu B."/>
        </authorList>
    </citation>
    <scope>NUCLEOTIDE SEQUENCE [LARGE SCALE GENOMIC DNA]</scope>
    <source>
        <strain evidence="2 3">JX-17</strain>
    </source>
</reference>
<dbReference type="InterPro" id="IPR019734">
    <property type="entry name" value="TPR_rpt"/>
</dbReference>
<keyword evidence="3" id="KW-1185">Reference proteome</keyword>
<organism evidence="2 3">
    <name type="scientific">Paenibacillus lacisoli</name>
    <dbReference type="NCBI Taxonomy" id="3064525"/>
    <lineage>
        <taxon>Bacteria</taxon>
        <taxon>Bacillati</taxon>
        <taxon>Bacillota</taxon>
        <taxon>Bacilli</taxon>
        <taxon>Bacillales</taxon>
        <taxon>Paenibacillaceae</taxon>
        <taxon>Paenibacillus</taxon>
    </lineage>
</organism>
<sequence length="225" mass="26235">MMSKFILFTLLLWLVGNPIVALVILLVILYVLDRRYVGVFPSLTRPLQRRRQAARLRQLIAANPNDVGAKMDLARNLIDRGQFEQALRWLGEIGDRYEHSAEYWDALGTAELMTGRLPEGEAHLLQALEINPRVKYGQPYLTLSEALKTAARDKSVYYLEQFQDIQSSSCEAYYKLGLAYRALGRTEDAKRAFEQTLEVYRSLPKYNKRRERRWAVRGWFRKTFN</sequence>
<feature type="repeat" description="TPR" evidence="1">
    <location>
        <begin position="170"/>
        <end position="203"/>
    </location>
</feature>
<gene>
    <name evidence="2" type="ORF">Q5741_05655</name>
</gene>
<proteinExistence type="predicted"/>
<comment type="caution">
    <text evidence="2">The sequence shown here is derived from an EMBL/GenBank/DDBJ whole genome shotgun (WGS) entry which is preliminary data.</text>
</comment>
<dbReference type="Proteomes" id="UP001240171">
    <property type="component" value="Unassembled WGS sequence"/>
</dbReference>
<dbReference type="EMBL" id="JAUQTB010000002">
    <property type="protein sequence ID" value="MDO7905902.1"/>
    <property type="molecule type" value="Genomic_DNA"/>
</dbReference>
<accession>A0ABT9C9J1</accession>
<dbReference type="Pfam" id="PF13174">
    <property type="entry name" value="TPR_6"/>
    <property type="match status" value="1"/>
</dbReference>